<dbReference type="OMA" id="DIVPCYK"/>
<evidence type="ECO:0000256" key="3">
    <source>
        <dbReference type="ARBA" id="ARBA00022695"/>
    </source>
</evidence>
<feature type="binding site" evidence="10">
    <location>
        <position position="169"/>
    </location>
    <ligand>
        <name>CTP</name>
        <dbReference type="ChEBI" id="CHEBI:37563"/>
    </ligand>
</feature>
<dbReference type="NCBIfam" id="TIGR03671">
    <property type="entry name" value="cca_archaeal"/>
    <property type="match status" value="1"/>
</dbReference>
<keyword evidence="8 10" id="KW-0460">Magnesium</keyword>
<evidence type="ECO:0000256" key="8">
    <source>
        <dbReference type="ARBA" id="ARBA00022842"/>
    </source>
</evidence>
<dbReference type="HAMAP" id="MF_01264">
    <property type="entry name" value="CCA_arch"/>
    <property type="match status" value="1"/>
</dbReference>
<keyword evidence="7 10" id="KW-0067">ATP-binding</keyword>
<dbReference type="GeneID" id="5054957"/>
<keyword evidence="5 10" id="KW-0547">Nucleotide-binding</keyword>
<feature type="binding site" evidence="10">
    <location>
        <position position="65"/>
    </location>
    <ligand>
        <name>Mg(2+)</name>
        <dbReference type="ChEBI" id="CHEBI:18420"/>
    </ligand>
</feature>
<evidence type="ECO:0000256" key="5">
    <source>
        <dbReference type="ARBA" id="ARBA00022741"/>
    </source>
</evidence>
<dbReference type="InterPro" id="IPR048833">
    <property type="entry name" value="CAA_C"/>
</dbReference>
<dbReference type="InterPro" id="IPR015329">
    <property type="entry name" value="tRNA_NucTransf2"/>
</dbReference>
<comment type="catalytic activity">
    <reaction evidence="10">
        <text>a tRNA with a 3' CCA end + 2 CTP + ATP = a tRNA with a 3' CCACCA end + 3 diphosphate</text>
        <dbReference type="Rhea" id="RHEA:76235"/>
        <dbReference type="Rhea" id="RHEA-COMP:10468"/>
        <dbReference type="Rhea" id="RHEA-COMP:18655"/>
        <dbReference type="ChEBI" id="CHEBI:30616"/>
        <dbReference type="ChEBI" id="CHEBI:33019"/>
        <dbReference type="ChEBI" id="CHEBI:37563"/>
        <dbReference type="ChEBI" id="CHEBI:83071"/>
        <dbReference type="ChEBI" id="CHEBI:195187"/>
    </reaction>
</comment>
<feature type="binding site" evidence="10">
    <location>
        <position position="117"/>
    </location>
    <ligand>
        <name>Mg(2+)</name>
        <dbReference type="ChEBI" id="CHEBI:18420"/>
    </ligand>
</feature>
<evidence type="ECO:0000313" key="15">
    <source>
        <dbReference type="Proteomes" id="UP000554766"/>
    </source>
</evidence>
<comment type="similarity">
    <text evidence="10">Belongs to the tRNA nucleotidyltransferase/poly(A) polymerase family. Archaeal CCA-adding enzyme subfamily.</text>
</comment>
<dbReference type="InterPro" id="IPR043519">
    <property type="entry name" value="NT_sf"/>
</dbReference>
<dbReference type="EMBL" id="JAAVJF010000005">
    <property type="protein sequence ID" value="NYR16339.1"/>
    <property type="molecule type" value="Genomic_DNA"/>
</dbReference>
<proteinExistence type="inferred from homology"/>
<dbReference type="Pfam" id="PF01909">
    <property type="entry name" value="NTP_transf_2"/>
    <property type="match status" value="1"/>
</dbReference>
<keyword evidence="15" id="KW-1185">Reference proteome</keyword>
<dbReference type="Gene3D" id="3.30.70.590">
    <property type="entry name" value="Poly(A) polymerase predicted RNA binding domain"/>
    <property type="match status" value="1"/>
</dbReference>
<dbReference type="SUPFAM" id="SSF81301">
    <property type="entry name" value="Nucleotidyltransferase"/>
    <property type="match status" value="1"/>
</dbReference>
<evidence type="ECO:0000256" key="1">
    <source>
        <dbReference type="ARBA" id="ARBA00022679"/>
    </source>
</evidence>
<dbReference type="GO" id="GO:0000287">
    <property type="term" value="F:magnesium ion binding"/>
    <property type="evidence" value="ECO:0007669"/>
    <property type="project" value="UniProtKB-UniRule"/>
</dbReference>
<comment type="catalytic activity">
    <reaction evidence="10">
        <text>a tRNA precursor + 2 CTP + ATP = a tRNA with a 3' CCA end + 3 diphosphate</text>
        <dbReference type="Rhea" id="RHEA:14433"/>
        <dbReference type="Rhea" id="RHEA-COMP:10465"/>
        <dbReference type="Rhea" id="RHEA-COMP:10468"/>
        <dbReference type="ChEBI" id="CHEBI:30616"/>
        <dbReference type="ChEBI" id="CHEBI:33019"/>
        <dbReference type="ChEBI" id="CHEBI:37563"/>
        <dbReference type="ChEBI" id="CHEBI:74896"/>
        <dbReference type="ChEBI" id="CHEBI:83071"/>
        <dbReference type="EC" id="2.7.7.72"/>
    </reaction>
</comment>
<keyword evidence="2 10" id="KW-0819">tRNA processing</keyword>
<dbReference type="Pfam" id="PF09249">
    <property type="entry name" value="tRNA_NucTransf2"/>
    <property type="match status" value="1"/>
</dbReference>
<dbReference type="RefSeq" id="WP_011901196.1">
    <property type="nucleotide sequence ID" value="NZ_JAAVJF010000005.1"/>
</dbReference>
<evidence type="ECO:0000256" key="4">
    <source>
        <dbReference type="ARBA" id="ARBA00022723"/>
    </source>
</evidence>
<gene>
    <name evidence="10 14" type="primary">cca</name>
    <name evidence="14" type="ORF">HC235_10435</name>
</gene>
<keyword evidence="1 10" id="KW-0808">Transferase</keyword>
<evidence type="ECO:0000256" key="7">
    <source>
        <dbReference type="ARBA" id="ARBA00022840"/>
    </source>
</evidence>
<dbReference type="PANTHER" id="PTHR39643">
    <property type="entry name" value="CCA-ADDING ENZYME"/>
    <property type="match status" value="1"/>
</dbReference>
<sequence length="418" mass="48117">MTLEEVLKEAARLVTPSEEEERNVKEISQSVKELVSQIVREEGVNSEVEVYGSSARGTWLPGQRDIDVFVVMLDRERSPEDVVRLLTRRFSELGLNWTLRYAQHPYVTLQVRSYEVDIVPCYKIQPGERPVTAADRSPLHHKFLVERLKPEQALEVRLLKRFLQTIGVYGAEVKVEGFSGYLSELLVAYYGSFINVLKAATSWRPYRTYISFYESNAKFKAPLIVLDPVDPNRNAAAAVSLTSMSIFILAARRFLKRPSLSYFRQEQGDLVEGVNRVEVVYPYPNEPPDVVWGRFKRLGRALASWLRECGFRVMRWGVESDERTYVSLIYVVEQTQLPPYVIHRGPPVYDEAVDKFIEKYLGSDVVGPFVQGTRVYVIKRRRYTEITECISARLGKGGYNIRVNLYSGELIRKNPWIT</sequence>
<dbReference type="Proteomes" id="UP000554766">
    <property type="component" value="Unassembled WGS sequence"/>
</dbReference>
<dbReference type="PIRSF" id="PIRSF005335">
    <property type="entry name" value="CCA_arch"/>
    <property type="match status" value="1"/>
</dbReference>
<name>A0A7L4PBI8_9CREN</name>
<feature type="domain" description="tRNA nucleotidyltransferase substrate binding" evidence="12">
    <location>
        <begin position="155"/>
        <end position="263"/>
    </location>
</feature>
<feature type="binding site" evidence="10">
    <location>
        <position position="140"/>
    </location>
    <ligand>
        <name>ATP</name>
        <dbReference type="ChEBI" id="CHEBI:30616"/>
    </ligand>
</feature>
<dbReference type="GO" id="GO:0001680">
    <property type="term" value="P:tRNA 3'-terminal CCA addition"/>
    <property type="evidence" value="ECO:0007669"/>
    <property type="project" value="UniProtKB-UniRule"/>
</dbReference>
<dbReference type="GO" id="GO:0005524">
    <property type="term" value="F:ATP binding"/>
    <property type="evidence" value="ECO:0007669"/>
    <property type="project" value="UniProtKB-UniRule"/>
</dbReference>
<keyword evidence="3 10" id="KW-0548">Nucleotidyltransferase</keyword>
<comment type="caution">
    <text evidence="14">The sequence shown here is derived from an EMBL/GenBank/DDBJ whole genome shotgun (WGS) entry which is preliminary data.</text>
</comment>
<feature type="binding site" evidence="10">
    <location>
        <position position="160"/>
    </location>
    <ligand>
        <name>CTP</name>
        <dbReference type="ChEBI" id="CHEBI:37563"/>
    </ligand>
</feature>
<organism evidence="14 15">
    <name type="scientific">Pyrobaculum arsenaticum</name>
    <dbReference type="NCBI Taxonomy" id="121277"/>
    <lineage>
        <taxon>Archaea</taxon>
        <taxon>Thermoproteota</taxon>
        <taxon>Thermoprotei</taxon>
        <taxon>Thermoproteales</taxon>
        <taxon>Thermoproteaceae</taxon>
        <taxon>Pyrobaculum</taxon>
    </lineage>
</organism>
<dbReference type="EC" id="2.7.7.72" evidence="10"/>
<comment type="miscellaneous">
    <text evidence="10">A single active site specifically recognizes both ATP and CTP and is responsible for their addition.</text>
</comment>
<dbReference type="InterPro" id="IPR002934">
    <property type="entry name" value="Polymerase_NTP_transf_dom"/>
</dbReference>
<dbReference type="InterPro" id="IPR042090">
    <property type="entry name" value="CCA_tRNA_nucleotrans_2"/>
</dbReference>
<feature type="binding site" evidence="10">
    <location>
        <position position="67"/>
    </location>
    <ligand>
        <name>Mg(2+)</name>
        <dbReference type="ChEBI" id="CHEBI:18420"/>
    </ligand>
</feature>
<evidence type="ECO:0000256" key="10">
    <source>
        <dbReference type="HAMAP-Rule" id="MF_01264"/>
    </source>
</evidence>
<feature type="binding site" evidence="10">
    <location>
        <position position="160"/>
    </location>
    <ligand>
        <name>ATP</name>
        <dbReference type="ChEBI" id="CHEBI:30616"/>
    </ligand>
</feature>
<feature type="domain" description="CCA-adding enzyme C-terminal" evidence="13">
    <location>
        <begin position="276"/>
        <end position="393"/>
    </location>
</feature>
<keyword evidence="9 10" id="KW-0694">RNA-binding</keyword>
<evidence type="ECO:0000256" key="2">
    <source>
        <dbReference type="ARBA" id="ARBA00022694"/>
    </source>
</evidence>
<evidence type="ECO:0000259" key="13">
    <source>
        <dbReference type="Pfam" id="PF21133"/>
    </source>
</evidence>
<dbReference type="SUPFAM" id="SSF81631">
    <property type="entry name" value="PAP/OAS1 substrate-binding domain"/>
    <property type="match status" value="1"/>
</dbReference>
<keyword evidence="6 10" id="KW-0692">RNA repair</keyword>
<feature type="binding site" evidence="10">
    <location>
        <position position="140"/>
    </location>
    <ligand>
        <name>CTP</name>
        <dbReference type="ChEBI" id="CHEBI:37563"/>
    </ligand>
</feature>
<comment type="subunit">
    <text evidence="10">Homodimer.</text>
</comment>
<feature type="binding site" evidence="10">
    <location>
        <position position="56"/>
    </location>
    <ligand>
        <name>ATP</name>
        <dbReference type="ChEBI" id="CHEBI:30616"/>
    </ligand>
</feature>
<dbReference type="GO" id="GO:0000049">
    <property type="term" value="F:tRNA binding"/>
    <property type="evidence" value="ECO:0007669"/>
    <property type="project" value="UniProtKB-UniRule"/>
</dbReference>
<dbReference type="InterPro" id="IPR006116">
    <property type="entry name" value="NT_2-5OAS_ClassI-CCAase"/>
</dbReference>
<dbReference type="Gene3D" id="3.30.460.10">
    <property type="entry name" value="Beta Polymerase, domain 2"/>
    <property type="match status" value="1"/>
</dbReference>
<comment type="cofactor">
    <cofactor evidence="10">
        <name>Mg(2+)</name>
        <dbReference type="ChEBI" id="CHEBI:18420"/>
    </cofactor>
</comment>
<feature type="domain" description="Polymerase nucleotidyl transferase" evidence="11">
    <location>
        <begin position="35"/>
        <end position="137"/>
    </location>
</feature>
<feature type="binding site" evidence="10">
    <location>
        <position position="53"/>
    </location>
    <ligand>
        <name>CTP</name>
        <dbReference type="ChEBI" id="CHEBI:37563"/>
    </ligand>
</feature>
<dbReference type="AlphaFoldDB" id="A0A7L4PBI8"/>
<keyword evidence="4 10" id="KW-0479">Metal-binding</keyword>
<dbReference type="GO" id="GO:0004810">
    <property type="term" value="F:CCA tRNA nucleotidyltransferase activity"/>
    <property type="evidence" value="ECO:0007669"/>
    <property type="project" value="UniProtKB-UniRule"/>
</dbReference>
<evidence type="ECO:0000256" key="6">
    <source>
        <dbReference type="ARBA" id="ARBA00022800"/>
    </source>
</evidence>
<accession>A0A7L4PBI8</accession>
<dbReference type="SUPFAM" id="SSF55003">
    <property type="entry name" value="PAP/Archaeal CCA-adding enzyme, C-terminal domain"/>
    <property type="match status" value="1"/>
</dbReference>
<feature type="binding site" evidence="10">
    <location>
        <position position="56"/>
    </location>
    <ligand>
        <name>CTP</name>
        <dbReference type="ChEBI" id="CHEBI:37563"/>
    </ligand>
</feature>
<feature type="binding site" evidence="10">
    <location>
        <position position="53"/>
    </location>
    <ligand>
        <name>ATP</name>
        <dbReference type="ChEBI" id="CHEBI:30616"/>
    </ligand>
</feature>
<evidence type="ECO:0000256" key="9">
    <source>
        <dbReference type="ARBA" id="ARBA00022884"/>
    </source>
</evidence>
<dbReference type="InterPro" id="IPR008229">
    <property type="entry name" value="CCA-adding_arc"/>
</dbReference>
<evidence type="ECO:0000313" key="14">
    <source>
        <dbReference type="EMBL" id="NYR16339.1"/>
    </source>
</evidence>
<dbReference type="Pfam" id="PF21133">
    <property type="entry name" value="CAA_C"/>
    <property type="match status" value="1"/>
</dbReference>
<reference evidence="14 15" key="1">
    <citation type="journal article" date="2020" name="Nat. Commun.">
        <title>The structures of two archaeal type IV pili illuminate evolutionary relationships.</title>
        <authorList>
            <person name="Wang F."/>
            <person name="Baquero D.P."/>
            <person name="Su Z."/>
            <person name="Beltran L.C."/>
            <person name="Prangishvili D."/>
            <person name="Krupovic M."/>
            <person name="Egelman E.H."/>
        </authorList>
    </citation>
    <scope>NUCLEOTIDE SEQUENCE [LARGE SCALE GENOMIC DNA]</scope>
    <source>
        <strain evidence="14 15">2GA</strain>
    </source>
</reference>
<feature type="binding site" evidence="10">
    <location>
        <position position="169"/>
    </location>
    <ligand>
        <name>ATP</name>
        <dbReference type="ChEBI" id="CHEBI:30616"/>
    </ligand>
</feature>
<evidence type="ECO:0000259" key="11">
    <source>
        <dbReference type="Pfam" id="PF01909"/>
    </source>
</evidence>
<evidence type="ECO:0000259" key="12">
    <source>
        <dbReference type="Pfam" id="PF09249"/>
    </source>
</evidence>
<dbReference type="GO" id="GO:0042245">
    <property type="term" value="P:RNA repair"/>
    <property type="evidence" value="ECO:0007669"/>
    <property type="project" value="UniProtKB-KW"/>
</dbReference>
<dbReference type="CDD" id="cd05400">
    <property type="entry name" value="NT_2-5OAS_ClassI-CCAase"/>
    <property type="match status" value="1"/>
</dbReference>
<dbReference type="InterPro" id="IPR011068">
    <property type="entry name" value="NuclTrfase_I-like_C"/>
</dbReference>
<comment type="function">
    <text evidence="10">Catalyzes the addition and repair of the essential 3'-terminal CCA sequence in tRNAs without using a nucleic acid template. Adds these three nucleotides in the order of C, C, and A to the tRNA nucleotide-73, using CTP and ATP as substrates and producing inorganic pyrophosphate. tRNA 3'-terminal CCA addition is required both for tRNA processing and repair. Also involved in tRNA surveillance by mediating tandem CCA addition to generate a CCACCA at the 3' terminus of unstable tRNAs. While stable tRNAs receive only 3'-terminal CCA, unstable tRNAs are marked with CCACCA and rapidly degraded.</text>
</comment>
<dbReference type="Gene3D" id="1.10.1410.30">
    <property type="entry name" value="CCA tRNA nucleotidyltransferase, domain 2"/>
    <property type="match status" value="1"/>
</dbReference>
<protein>
    <recommendedName>
        <fullName evidence="10">CCA-adding enzyme</fullName>
        <ecNumber evidence="10">2.7.7.72</ecNumber>
    </recommendedName>
    <alternativeName>
        <fullName evidence="10">CCA tRNA nucleotidyltransferase</fullName>
    </alternativeName>
    <alternativeName>
        <fullName evidence="10">tRNA CCA-pyrophosphorylase</fullName>
    </alternativeName>
    <alternativeName>
        <fullName evidence="10">tRNA adenylyl-/cytidylyl- transferase</fullName>
    </alternativeName>
    <alternativeName>
        <fullName evidence="10">tRNA nucleotidyltransferase</fullName>
    </alternativeName>
    <alternativeName>
        <fullName evidence="10">tRNA-NT</fullName>
    </alternativeName>
</protein>
<dbReference type="PANTHER" id="PTHR39643:SF1">
    <property type="entry name" value="CCA-ADDING ENZYME"/>
    <property type="match status" value="1"/>
</dbReference>